<sequence>MKRKLIIHVGMGKTGSSSIQKTLRMARPQLKEAGILYLGLMLEHTKLSGNLSWHQVSGWRDYLKEHAKGSDIANRQLSDAFAELDAYLPESIHTLVWSNESLFDSIQLVRPALQAISQHMDIQVVGYIRRPDTWITSAYLQWGIKHKTYKGPLKSFSVWSKDMPYVVYSKASSWHALVENSWFANFDAIPDVSEHFLKSLWPDIAPGIPMQRENDTPSPAAMALFALHNSLSVGQVLPSEIEPLLIKAGLVGEMQKSHPYNQLLPEQADVITYVENNWEEVERINALMKEMGQPEFDVSTPRFKDYSTSQLDINRAMMELIVSLAREVDRLKSRLDAQESRND</sequence>
<reference evidence="1 2" key="1">
    <citation type="submission" date="2018-01" db="EMBL/GenBank/DDBJ databases">
        <title>Halomonas endophytica sp. nov., isolated from storage liquid in the stems of Populus euphratica.</title>
        <authorList>
            <person name="Chen C."/>
        </authorList>
    </citation>
    <scope>NUCLEOTIDE SEQUENCE [LARGE SCALE GENOMIC DNA]</scope>
    <source>
        <strain evidence="1 2">BZ-SZ-XJ27</strain>
    </source>
</reference>
<organism evidence="1 2">
    <name type="scientific">Halomonas urumqiensis</name>
    <dbReference type="NCBI Taxonomy" id="1684789"/>
    <lineage>
        <taxon>Bacteria</taxon>
        <taxon>Pseudomonadati</taxon>
        <taxon>Pseudomonadota</taxon>
        <taxon>Gammaproteobacteria</taxon>
        <taxon>Oceanospirillales</taxon>
        <taxon>Halomonadaceae</taxon>
        <taxon>Halomonas</taxon>
    </lineage>
</organism>
<gene>
    <name evidence="1" type="ORF">C1H70_15320</name>
</gene>
<dbReference type="OrthoDB" id="5147122at2"/>
<dbReference type="RefSeq" id="WP_102589209.1">
    <property type="nucleotide sequence ID" value="NZ_BNAE01000001.1"/>
</dbReference>
<dbReference type="EMBL" id="PNRG01000033">
    <property type="protein sequence ID" value="PMR78144.1"/>
    <property type="molecule type" value="Genomic_DNA"/>
</dbReference>
<evidence type="ECO:0000313" key="1">
    <source>
        <dbReference type="EMBL" id="PMR78144.1"/>
    </source>
</evidence>
<name>A0A2N7UCI6_9GAMM</name>
<keyword evidence="2" id="KW-1185">Reference proteome</keyword>
<evidence type="ECO:0008006" key="3">
    <source>
        <dbReference type="Google" id="ProtNLM"/>
    </source>
</evidence>
<dbReference type="SUPFAM" id="SSF52540">
    <property type="entry name" value="P-loop containing nucleoside triphosphate hydrolases"/>
    <property type="match status" value="1"/>
</dbReference>
<dbReference type="AlphaFoldDB" id="A0A2N7UCI6"/>
<comment type="caution">
    <text evidence="1">The sequence shown here is derived from an EMBL/GenBank/DDBJ whole genome shotgun (WGS) entry which is preliminary data.</text>
</comment>
<dbReference type="Proteomes" id="UP000235547">
    <property type="component" value="Unassembled WGS sequence"/>
</dbReference>
<protein>
    <recommendedName>
        <fullName evidence="3">Sulfotransferase family protein</fullName>
    </recommendedName>
</protein>
<dbReference type="InterPro" id="IPR027417">
    <property type="entry name" value="P-loop_NTPase"/>
</dbReference>
<evidence type="ECO:0000313" key="2">
    <source>
        <dbReference type="Proteomes" id="UP000235547"/>
    </source>
</evidence>
<accession>A0A2N7UCI6</accession>
<proteinExistence type="predicted"/>